<evidence type="ECO:0000256" key="1">
    <source>
        <dbReference type="SAM" id="Phobius"/>
    </source>
</evidence>
<keyword evidence="1" id="KW-1133">Transmembrane helix</keyword>
<dbReference type="Pfam" id="PF11368">
    <property type="entry name" value="DUF3169"/>
    <property type="match status" value="1"/>
</dbReference>
<dbReference type="AlphaFoldDB" id="A0A9D2B388"/>
<feature type="transmembrane region" description="Helical" evidence="1">
    <location>
        <begin position="65"/>
        <end position="85"/>
    </location>
</feature>
<feature type="transmembrane region" description="Helical" evidence="1">
    <location>
        <begin position="21"/>
        <end position="45"/>
    </location>
</feature>
<feature type="transmembrane region" description="Helical" evidence="1">
    <location>
        <begin position="210"/>
        <end position="229"/>
    </location>
</feature>
<organism evidence="2 3">
    <name type="scientific">Candidatus Blautia gallistercoris</name>
    <dbReference type="NCBI Taxonomy" id="2838490"/>
    <lineage>
        <taxon>Bacteria</taxon>
        <taxon>Bacillati</taxon>
        <taxon>Bacillota</taxon>
        <taxon>Clostridia</taxon>
        <taxon>Lachnospirales</taxon>
        <taxon>Lachnospiraceae</taxon>
        <taxon>Blautia</taxon>
    </lineage>
</organism>
<dbReference type="InterPro" id="IPR021509">
    <property type="entry name" value="DUF3169"/>
</dbReference>
<proteinExistence type="predicted"/>
<feature type="transmembrane region" description="Helical" evidence="1">
    <location>
        <begin position="235"/>
        <end position="254"/>
    </location>
</feature>
<accession>A0A9D2B388</accession>
<keyword evidence="1" id="KW-0472">Membrane</keyword>
<evidence type="ECO:0000313" key="2">
    <source>
        <dbReference type="EMBL" id="HIX59558.1"/>
    </source>
</evidence>
<dbReference type="EMBL" id="DXEX01000163">
    <property type="protein sequence ID" value="HIX59558.1"/>
    <property type="molecule type" value="Genomic_DNA"/>
</dbReference>
<reference evidence="2" key="2">
    <citation type="submission" date="2021-04" db="EMBL/GenBank/DDBJ databases">
        <authorList>
            <person name="Gilroy R."/>
        </authorList>
    </citation>
    <scope>NUCLEOTIDE SEQUENCE</scope>
    <source>
        <strain evidence="2">ChiSjej1B19-8411</strain>
    </source>
</reference>
<protein>
    <submittedName>
        <fullName evidence="2">DUF3169 family protein</fullName>
    </submittedName>
</protein>
<feature type="transmembrane region" description="Helical" evidence="1">
    <location>
        <begin position="120"/>
        <end position="137"/>
    </location>
</feature>
<reference evidence="2" key="1">
    <citation type="journal article" date="2021" name="PeerJ">
        <title>Extensive microbial diversity within the chicken gut microbiome revealed by metagenomics and culture.</title>
        <authorList>
            <person name="Gilroy R."/>
            <person name="Ravi A."/>
            <person name="Getino M."/>
            <person name="Pursley I."/>
            <person name="Horton D.L."/>
            <person name="Alikhan N.F."/>
            <person name="Baker D."/>
            <person name="Gharbi K."/>
            <person name="Hall N."/>
            <person name="Watson M."/>
            <person name="Adriaenssens E.M."/>
            <person name="Foster-Nyarko E."/>
            <person name="Jarju S."/>
            <person name="Secka A."/>
            <person name="Antonio M."/>
            <person name="Oren A."/>
            <person name="Chaudhuri R.R."/>
            <person name="La Ragione R."/>
            <person name="Hildebrand F."/>
            <person name="Pallen M.J."/>
        </authorList>
    </citation>
    <scope>NUCLEOTIDE SEQUENCE</scope>
    <source>
        <strain evidence="2">ChiSjej1B19-8411</strain>
    </source>
</reference>
<gene>
    <name evidence="2" type="ORF">IAA45_07585</name>
</gene>
<keyword evidence="1" id="KW-0812">Transmembrane</keyword>
<evidence type="ECO:0000313" key="3">
    <source>
        <dbReference type="Proteomes" id="UP000886817"/>
    </source>
</evidence>
<dbReference type="Proteomes" id="UP000886817">
    <property type="component" value="Unassembled WGS sequence"/>
</dbReference>
<sequence>MTSEKKMEKNKKQVKHVTGRSYLKIFLIMMAGAVVGATLSVVAAVGYETVANGIRQLLAGIGQNGLVIMGILLAAALLMGIGSYIQVKKLGEELRQAEERDQDADALEYRLDSWGGKSMVFGYVVIIAAILQLVLSLEQDVHAGFLLGLFILIMIVQSVQQIRLIRLIQTIDPRMQGDPGDFDFQKEWLHGCDEAERQKIYKSAYKTQQFMGIFIMVALVVTVLCHMTWNTGLMAVIMVAVLGIAQTVASYMYTMELERNKRRG</sequence>
<feature type="transmembrane region" description="Helical" evidence="1">
    <location>
        <begin position="143"/>
        <end position="165"/>
    </location>
</feature>
<comment type="caution">
    <text evidence="2">The sequence shown here is derived from an EMBL/GenBank/DDBJ whole genome shotgun (WGS) entry which is preliminary data.</text>
</comment>
<name>A0A9D2B388_9FIRM</name>